<feature type="signal peptide" evidence="2">
    <location>
        <begin position="1"/>
        <end position="24"/>
    </location>
</feature>
<proteinExistence type="predicted"/>
<sequence>MVNVRKGVRVSLTCFLVFTLLLLAACSNSGKNEGNTSSGAANTPEQTNTNTGGTDEPEPSDEPVKQVKLRVMIYDRGNAPEGMKLTDAPLVTWAQEQVKPLGIDLEMVPV</sequence>
<feature type="chain" id="PRO_5046308292" description="Sugar ABC transporter substrate-binding protein" evidence="2">
    <location>
        <begin position="25"/>
        <end position="110"/>
    </location>
</feature>
<feature type="non-terminal residue" evidence="3">
    <location>
        <position position="110"/>
    </location>
</feature>
<organism evidence="3 4">
    <name type="scientific">Paenibacillus sepulcri</name>
    <dbReference type="NCBI Taxonomy" id="359917"/>
    <lineage>
        <taxon>Bacteria</taxon>
        <taxon>Bacillati</taxon>
        <taxon>Bacillota</taxon>
        <taxon>Bacilli</taxon>
        <taxon>Bacillales</taxon>
        <taxon>Paenibacillaceae</taxon>
        <taxon>Paenibacillus</taxon>
    </lineage>
</organism>
<feature type="compositionally biased region" description="Polar residues" evidence="1">
    <location>
        <begin position="29"/>
        <end position="53"/>
    </location>
</feature>
<evidence type="ECO:0000313" key="4">
    <source>
        <dbReference type="Proteomes" id="UP001519887"/>
    </source>
</evidence>
<accession>A0ABS7C7H1</accession>
<feature type="region of interest" description="Disordered" evidence="1">
    <location>
        <begin position="29"/>
        <end position="66"/>
    </location>
</feature>
<comment type="caution">
    <text evidence="3">The sequence shown here is derived from an EMBL/GenBank/DDBJ whole genome shotgun (WGS) entry which is preliminary data.</text>
</comment>
<dbReference type="PROSITE" id="PS51257">
    <property type="entry name" value="PROKAR_LIPOPROTEIN"/>
    <property type="match status" value="1"/>
</dbReference>
<protein>
    <recommendedName>
        <fullName evidence="5">Sugar ABC transporter substrate-binding protein</fullName>
    </recommendedName>
</protein>
<keyword evidence="2" id="KW-0732">Signal</keyword>
<evidence type="ECO:0000256" key="2">
    <source>
        <dbReference type="SAM" id="SignalP"/>
    </source>
</evidence>
<gene>
    <name evidence="3" type="ORF">K0U00_22755</name>
</gene>
<dbReference type="EMBL" id="JAHZIK010000685">
    <property type="protein sequence ID" value="MBW7456859.1"/>
    <property type="molecule type" value="Genomic_DNA"/>
</dbReference>
<reference evidence="3 4" key="1">
    <citation type="submission" date="2021-07" db="EMBL/GenBank/DDBJ databases">
        <title>Paenibacillus radiodurans sp. nov., isolated from the southeastern edge of Tengger Desert.</title>
        <authorList>
            <person name="Zhang G."/>
        </authorList>
    </citation>
    <scope>NUCLEOTIDE SEQUENCE [LARGE SCALE GENOMIC DNA]</scope>
    <source>
        <strain evidence="3 4">CCM 7311</strain>
    </source>
</reference>
<dbReference type="Proteomes" id="UP001519887">
    <property type="component" value="Unassembled WGS sequence"/>
</dbReference>
<keyword evidence="4" id="KW-1185">Reference proteome</keyword>
<evidence type="ECO:0008006" key="5">
    <source>
        <dbReference type="Google" id="ProtNLM"/>
    </source>
</evidence>
<evidence type="ECO:0000313" key="3">
    <source>
        <dbReference type="EMBL" id="MBW7456859.1"/>
    </source>
</evidence>
<evidence type="ECO:0000256" key="1">
    <source>
        <dbReference type="SAM" id="MobiDB-lite"/>
    </source>
</evidence>
<name>A0ABS7C7H1_9BACL</name>